<comment type="similarity">
    <text evidence="7">Belongs to the dihydrofolate reductase family.</text>
</comment>
<evidence type="ECO:0000256" key="3">
    <source>
        <dbReference type="ARBA" id="ARBA00018886"/>
    </source>
</evidence>
<comment type="pathway">
    <text evidence="1">Cofactor biosynthesis; tetrahydrofolate biosynthesis; 5,6,7,8-tetrahydrofolate from 7,8-dihydrofolate: step 1/1.</text>
</comment>
<evidence type="ECO:0000313" key="9">
    <source>
        <dbReference type="EMBL" id="USW52762.1"/>
    </source>
</evidence>
<dbReference type="GO" id="GO:0004146">
    <property type="term" value="F:dihydrofolate reductase activity"/>
    <property type="evidence" value="ECO:0007669"/>
    <property type="project" value="UniProtKB-EC"/>
</dbReference>
<dbReference type="Gene3D" id="3.40.430.10">
    <property type="entry name" value="Dihydrofolate Reductase, subunit A"/>
    <property type="match status" value="1"/>
</dbReference>
<proteinExistence type="inferred from homology"/>
<keyword evidence="6" id="KW-0560">Oxidoreductase</keyword>
<evidence type="ECO:0000256" key="6">
    <source>
        <dbReference type="ARBA" id="ARBA00023002"/>
    </source>
</evidence>
<dbReference type="PANTHER" id="PTHR48069:SF3">
    <property type="entry name" value="DIHYDROFOLATE REDUCTASE"/>
    <property type="match status" value="1"/>
</dbReference>
<evidence type="ECO:0000259" key="8">
    <source>
        <dbReference type="PROSITE" id="PS51330"/>
    </source>
</evidence>
<evidence type="ECO:0000256" key="1">
    <source>
        <dbReference type="ARBA" id="ARBA00004903"/>
    </source>
</evidence>
<organism evidence="9 10">
    <name type="scientific">Septoria linicola</name>
    <dbReference type="NCBI Taxonomy" id="215465"/>
    <lineage>
        <taxon>Eukaryota</taxon>
        <taxon>Fungi</taxon>
        <taxon>Dikarya</taxon>
        <taxon>Ascomycota</taxon>
        <taxon>Pezizomycotina</taxon>
        <taxon>Dothideomycetes</taxon>
        <taxon>Dothideomycetidae</taxon>
        <taxon>Mycosphaerellales</taxon>
        <taxon>Mycosphaerellaceae</taxon>
        <taxon>Septoria</taxon>
    </lineage>
</organism>
<dbReference type="GO" id="GO:0006730">
    <property type="term" value="P:one-carbon metabolic process"/>
    <property type="evidence" value="ECO:0007669"/>
    <property type="project" value="UniProtKB-KW"/>
</dbReference>
<dbReference type="InterPro" id="IPR017925">
    <property type="entry name" value="DHFR_CS"/>
</dbReference>
<dbReference type="AlphaFoldDB" id="A0A9Q9ANJ7"/>
<dbReference type="PROSITE" id="PS00075">
    <property type="entry name" value="DHFR_1"/>
    <property type="match status" value="1"/>
</dbReference>
<dbReference type="Pfam" id="PF00186">
    <property type="entry name" value="DHFR_1"/>
    <property type="match status" value="1"/>
</dbReference>
<dbReference type="GO" id="GO:0046655">
    <property type="term" value="P:folic acid metabolic process"/>
    <property type="evidence" value="ECO:0007669"/>
    <property type="project" value="TreeGrafter"/>
</dbReference>
<dbReference type="GO" id="GO:0046654">
    <property type="term" value="P:tetrahydrofolate biosynthetic process"/>
    <property type="evidence" value="ECO:0007669"/>
    <property type="project" value="InterPro"/>
</dbReference>
<dbReference type="InterPro" id="IPR012259">
    <property type="entry name" value="DHFR"/>
</dbReference>
<dbReference type="GO" id="GO:0050661">
    <property type="term" value="F:NADP binding"/>
    <property type="evidence" value="ECO:0007669"/>
    <property type="project" value="InterPro"/>
</dbReference>
<evidence type="ECO:0000256" key="4">
    <source>
        <dbReference type="ARBA" id="ARBA00022563"/>
    </source>
</evidence>
<accession>A0A9Q9ANJ7</accession>
<dbReference type="EMBL" id="CP099421">
    <property type="protein sequence ID" value="USW52762.1"/>
    <property type="molecule type" value="Genomic_DNA"/>
</dbReference>
<evidence type="ECO:0000256" key="2">
    <source>
        <dbReference type="ARBA" id="ARBA00012856"/>
    </source>
</evidence>
<dbReference type="SUPFAM" id="SSF53597">
    <property type="entry name" value="Dihydrofolate reductase-like"/>
    <property type="match status" value="1"/>
</dbReference>
<dbReference type="GO" id="GO:0005739">
    <property type="term" value="C:mitochondrion"/>
    <property type="evidence" value="ECO:0007669"/>
    <property type="project" value="TreeGrafter"/>
</dbReference>
<dbReference type="GO" id="GO:0046452">
    <property type="term" value="P:dihydrofolate metabolic process"/>
    <property type="evidence" value="ECO:0007669"/>
    <property type="project" value="TreeGrafter"/>
</dbReference>
<gene>
    <name evidence="9" type="ORF">Slin15195_G060810</name>
</gene>
<keyword evidence="5" id="KW-0521">NADP</keyword>
<dbReference type="InterPro" id="IPR024072">
    <property type="entry name" value="DHFR-like_dom_sf"/>
</dbReference>
<reference evidence="9" key="1">
    <citation type="submission" date="2022-06" db="EMBL/GenBank/DDBJ databases">
        <title>Complete genome sequences of two strains of the flax pathogen Septoria linicola.</title>
        <authorList>
            <person name="Lapalu N."/>
            <person name="Simon A."/>
            <person name="Demenou B."/>
            <person name="Paumier D."/>
            <person name="Guillot M.-P."/>
            <person name="Gout L."/>
            <person name="Valade R."/>
        </authorList>
    </citation>
    <scope>NUCLEOTIDE SEQUENCE</scope>
    <source>
        <strain evidence="9">SE15195</strain>
    </source>
</reference>
<dbReference type="CDD" id="cd00209">
    <property type="entry name" value="DHFR"/>
    <property type="match status" value="1"/>
</dbReference>
<evidence type="ECO:0000256" key="7">
    <source>
        <dbReference type="RuleBase" id="RU004474"/>
    </source>
</evidence>
<name>A0A9Q9ANJ7_9PEZI</name>
<dbReference type="PRINTS" id="PR00070">
    <property type="entry name" value="DHFR"/>
</dbReference>
<dbReference type="InterPro" id="IPR001796">
    <property type="entry name" value="DHFR_dom"/>
</dbReference>
<sequence>MAEIMSLTQLPLTIIVAATAKNGIGKAGGLPWPMLKKDMNYFARVTKRVPQPKDTGSLQSDTLKDAVLSGTRQNVVIMGRKTWESIPTKFRPLKDRTNIIISSQGRSALEPLPEDVVVASDITAGLRSLEDLVNEGKALPVSRAFIIGGTSIYKSALELPQLNRILMTRIGKEYECDTFFPVQLKDTQDTSSEWRRTTHAELQDYVEEDVNDGPIQQQSGDEEISLDFQLYERIS</sequence>
<dbReference type="EC" id="1.5.1.3" evidence="2"/>
<protein>
    <recommendedName>
        <fullName evidence="3">Dihydrofolate reductase</fullName>
        <ecNumber evidence="2">1.5.1.3</ecNumber>
    </recommendedName>
</protein>
<feature type="domain" description="DHFR" evidence="8">
    <location>
        <begin position="11"/>
        <end position="233"/>
    </location>
</feature>
<dbReference type="PANTHER" id="PTHR48069">
    <property type="entry name" value="DIHYDROFOLATE REDUCTASE"/>
    <property type="match status" value="1"/>
</dbReference>
<evidence type="ECO:0000256" key="5">
    <source>
        <dbReference type="ARBA" id="ARBA00022857"/>
    </source>
</evidence>
<keyword evidence="10" id="KW-1185">Reference proteome</keyword>
<evidence type="ECO:0000313" key="10">
    <source>
        <dbReference type="Proteomes" id="UP001056384"/>
    </source>
</evidence>
<dbReference type="PROSITE" id="PS51330">
    <property type="entry name" value="DHFR_2"/>
    <property type="match status" value="1"/>
</dbReference>
<keyword evidence="4" id="KW-0554">One-carbon metabolism</keyword>
<dbReference type="Proteomes" id="UP001056384">
    <property type="component" value="Chromosome 4"/>
</dbReference>